<evidence type="ECO:0000256" key="6">
    <source>
        <dbReference type="ARBA" id="ARBA00023136"/>
    </source>
</evidence>
<dbReference type="SUPFAM" id="SSF103473">
    <property type="entry name" value="MFS general substrate transporter"/>
    <property type="match status" value="1"/>
</dbReference>
<feature type="transmembrane region" description="Helical" evidence="7">
    <location>
        <begin position="110"/>
        <end position="132"/>
    </location>
</feature>
<keyword evidence="5 7" id="KW-1133">Transmembrane helix</keyword>
<dbReference type="Proteomes" id="UP000595917">
    <property type="component" value="Chromosome"/>
</dbReference>
<dbReference type="InterPro" id="IPR036259">
    <property type="entry name" value="MFS_trans_sf"/>
</dbReference>
<feature type="transmembrane region" description="Helical" evidence="7">
    <location>
        <begin position="179"/>
        <end position="199"/>
    </location>
</feature>
<feature type="domain" description="Major facilitator superfamily (MFS) profile" evidence="8">
    <location>
        <begin position="222"/>
        <end position="408"/>
    </location>
</feature>
<feature type="transmembrane region" description="Helical" evidence="7">
    <location>
        <begin position="227"/>
        <end position="249"/>
    </location>
</feature>
<dbReference type="KEGG" id="bhc:JFL75_11655"/>
<keyword evidence="10" id="KW-1185">Reference proteome</keyword>
<protein>
    <submittedName>
        <fullName evidence="9">MFS transporter</fullName>
    </submittedName>
</protein>
<feature type="transmembrane region" description="Helical" evidence="7">
    <location>
        <begin position="153"/>
        <end position="173"/>
    </location>
</feature>
<sequence>MENTEPITPPAGWRRNTIAFLVSQCITLFGSTLVQMTIVWYATLETASGMWLAAFTVCSYLPQFLISFVGGVWADRHNRKKLIIAADGVIALATLAMIIAIPRITAEPALLGGLLIMSVIRSLGAGVQTPAVNAVIPRLVPEEQLMRYNGINAAMQSLVQFAAPAAAGVILSFSTLGGALLIDVVTAVLGIGLLSCVLIPRQEAPGESISVFADMKLGVRYAFSHRFIGRLLVVYGLFIFLCVPAGFLAQLLVVRVYGDTYWYLTAVELVGFAGMMAGGLIMGSWGGFKNRVTTLVLGLAAFGVLAVGMGLSRSFILYLALMALYGIALTMVQTAATTLIQEQTEPSMQGRVFGLLGSMYSGFLPVGMAVFGTMADALPLPWIMIASGAALILVAVVCRMDRGFTEAA</sequence>
<accession>A0A7T7XJN8</accession>
<dbReference type="PROSITE" id="PS50850">
    <property type="entry name" value="MFS"/>
    <property type="match status" value="1"/>
</dbReference>
<feature type="transmembrane region" description="Helical" evidence="7">
    <location>
        <begin position="352"/>
        <end position="374"/>
    </location>
</feature>
<dbReference type="GO" id="GO:0022857">
    <property type="term" value="F:transmembrane transporter activity"/>
    <property type="evidence" value="ECO:0007669"/>
    <property type="project" value="InterPro"/>
</dbReference>
<dbReference type="Gene3D" id="1.20.1250.20">
    <property type="entry name" value="MFS general substrate transporter like domains"/>
    <property type="match status" value="1"/>
</dbReference>
<feature type="transmembrane region" description="Helical" evidence="7">
    <location>
        <begin position="261"/>
        <end position="285"/>
    </location>
</feature>
<dbReference type="PANTHER" id="PTHR23513:SF6">
    <property type="entry name" value="MAJOR FACILITATOR SUPERFAMILY ASSOCIATED DOMAIN-CONTAINING PROTEIN"/>
    <property type="match status" value="1"/>
</dbReference>
<feature type="transmembrane region" description="Helical" evidence="7">
    <location>
        <begin position="49"/>
        <end position="70"/>
    </location>
</feature>
<feature type="transmembrane region" description="Helical" evidence="7">
    <location>
        <begin position="315"/>
        <end position="340"/>
    </location>
</feature>
<comment type="subcellular location">
    <subcellularLocation>
        <location evidence="1">Cell membrane</location>
        <topology evidence="1">Multi-pass membrane protein</topology>
    </subcellularLocation>
</comment>
<dbReference type="AlphaFoldDB" id="A0A7T7XJN8"/>
<evidence type="ECO:0000259" key="8">
    <source>
        <dbReference type="PROSITE" id="PS50850"/>
    </source>
</evidence>
<feature type="transmembrane region" description="Helical" evidence="7">
    <location>
        <begin position="292"/>
        <end position="309"/>
    </location>
</feature>
<dbReference type="CDD" id="cd06173">
    <property type="entry name" value="MFS_MefA_like"/>
    <property type="match status" value="1"/>
</dbReference>
<feature type="transmembrane region" description="Helical" evidence="7">
    <location>
        <begin position="82"/>
        <end position="104"/>
    </location>
</feature>
<reference evidence="9" key="1">
    <citation type="submission" date="2021-01" db="EMBL/GenBank/DDBJ databases">
        <title>Description of Breznakiella homolactica.</title>
        <authorList>
            <person name="Song Y."/>
            <person name="Brune A."/>
        </authorList>
    </citation>
    <scope>NUCLEOTIDE SEQUENCE</scope>
    <source>
        <strain evidence="9">RmG30</strain>
    </source>
</reference>
<proteinExistence type="predicted"/>
<dbReference type="Pfam" id="PF05977">
    <property type="entry name" value="MFS_3"/>
    <property type="match status" value="1"/>
</dbReference>
<evidence type="ECO:0000256" key="4">
    <source>
        <dbReference type="ARBA" id="ARBA00022692"/>
    </source>
</evidence>
<organism evidence="9 10">
    <name type="scientific">Breznakiella homolactica</name>
    <dbReference type="NCBI Taxonomy" id="2798577"/>
    <lineage>
        <taxon>Bacteria</taxon>
        <taxon>Pseudomonadati</taxon>
        <taxon>Spirochaetota</taxon>
        <taxon>Spirochaetia</taxon>
        <taxon>Spirochaetales</taxon>
        <taxon>Breznakiellaceae</taxon>
        <taxon>Breznakiella</taxon>
    </lineage>
</organism>
<feature type="transmembrane region" description="Helical" evidence="7">
    <location>
        <begin position="380"/>
        <end position="398"/>
    </location>
</feature>
<evidence type="ECO:0000256" key="5">
    <source>
        <dbReference type="ARBA" id="ARBA00022989"/>
    </source>
</evidence>
<dbReference type="GO" id="GO:0005886">
    <property type="term" value="C:plasma membrane"/>
    <property type="evidence" value="ECO:0007669"/>
    <property type="project" value="UniProtKB-SubCell"/>
</dbReference>
<name>A0A7T7XJN8_9SPIR</name>
<evidence type="ECO:0000256" key="3">
    <source>
        <dbReference type="ARBA" id="ARBA00022475"/>
    </source>
</evidence>
<keyword evidence="4 7" id="KW-0812">Transmembrane</keyword>
<dbReference type="RefSeq" id="WP_215624907.1">
    <property type="nucleotide sequence ID" value="NZ_CP067089.2"/>
</dbReference>
<keyword evidence="6 7" id="KW-0472">Membrane</keyword>
<evidence type="ECO:0000256" key="1">
    <source>
        <dbReference type="ARBA" id="ARBA00004651"/>
    </source>
</evidence>
<evidence type="ECO:0000313" key="10">
    <source>
        <dbReference type="Proteomes" id="UP000595917"/>
    </source>
</evidence>
<dbReference type="InterPro" id="IPR010290">
    <property type="entry name" value="TM_effector"/>
</dbReference>
<gene>
    <name evidence="9" type="ORF">JFL75_11655</name>
</gene>
<feature type="transmembrane region" description="Helical" evidence="7">
    <location>
        <begin position="18"/>
        <end position="43"/>
    </location>
</feature>
<keyword evidence="3" id="KW-1003">Cell membrane</keyword>
<evidence type="ECO:0000256" key="2">
    <source>
        <dbReference type="ARBA" id="ARBA00022448"/>
    </source>
</evidence>
<keyword evidence="2" id="KW-0813">Transport</keyword>
<evidence type="ECO:0000313" key="9">
    <source>
        <dbReference type="EMBL" id="QQO07601.1"/>
    </source>
</evidence>
<dbReference type="EMBL" id="CP067089">
    <property type="protein sequence ID" value="QQO07601.1"/>
    <property type="molecule type" value="Genomic_DNA"/>
</dbReference>
<dbReference type="PANTHER" id="PTHR23513">
    <property type="entry name" value="INTEGRAL MEMBRANE EFFLUX PROTEIN-RELATED"/>
    <property type="match status" value="1"/>
</dbReference>
<evidence type="ECO:0000256" key="7">
    <source>
        <dbReference type="SAM" id="Phobius"/>
    </source>
</evidence>
<dbReference type="InterPro" id="IPR020846">
    <property type="entry name" value="MFS_dom"/>
</dbReference>